<name>A0A850PDM7_9MYCO</name>
<dbReference type="PANTHER" id="PTHR37042">
    <property type="entry name" value="OUTER MEMBRANE PROTEIN RV1973"/>
    <property type="match status" value="1"/>
</dbReference>
<dbReference type="EMBL" id="JABFYL010000005">
    <property type="protein sequence ID" value="NVN48571.1"/>
    <property type="molecule type" value="Genomic_DNA"/>
</dbReference>
<feature type="region of interest" description="Disordered" evidence="3">
    <location>
        <begin position="1"/>
        <end position="67"/>
    </location>
</feature>
<feature type="compositionally biased region" description="Basic and acidic residues" evidence="3">
    <location>
        <begin position="1"/>
        <end position="10"/>
    </location>
</feature>
<dbReference type="GO" id="GO:0016020">
    <property type="term" value="C:membrane"/>
    <property type="evidence" value="ECO:0007669"/>
    <property type="project" value="UniProtKB-SubCell"/>
</dbReference>
<dbReference type="Proteomes" id="UP000570517">
    <property type="component" value="Unassembled WGS sequence"/>
</dbReference>
<comment type="subcellular location">
    <subcellularLocation>
        <location evidence="1">Membrane</location>
    </subcellularLocation>
</comment>
<evidence type="ECO:0000313" key="6">
    <source>
        <dbReference type="Proteomes" id="UP000570517"/>
    </source>
</evidence>
<sequence>MSDDNKKAEPADVPDTDAPDTDVTDADVTDADGVAEEDSHPESAGDEPGEAVSTDSDVPGGDVPGGSRRGVGGKVAAVLLAAALVASAGLAGWLYVNQYRPDQQTDAAASKVALDAATSGTIALLSYSPESLDQDFAAAKARLTGEFLSYYTQFTEQIVTPAAREKSVKTAASVVRAAVSEIEPDAAEVLVFINQTTTSQENPDGAFAASSVKVGLEKIDGAWLIASFDPV</sequence>
<keyword evidence="4" id="KW-1133">Transmembrane helix</keyword>
<dbReference type="RefSeq" id="WP_178357020.1">
    <property type="nucleotide sequence ID" value="NZ_JABFYL010000005.1"/>
</dbReference>
<accession>A0A850PDM7</accession>
<organism evidence="5 6">
    <name type="scientific">Mycolicibacterium hippocampi</name>
    <dbReference type="NCBI Taxonomy" id="659824"/>
    <lineage>
        <taxon>Bacteria</taxon>
        <taxon>Bacillati</taxon>
        <taxon>Actinomycetota</taxon>
        <taxon>Actinomycetes</taxon>
        <taxon>Mycobacteriales</taxon>
        <taxon>Mycobacteriaceae</taxon>
        <taxon>Mycolicibacterium</taxon>
    </lineage>
</organism>
<evidence type="ECO:0000313" key="5">
    <source>
        <dbReference type="EMBL" id="NVN48571.1"/>
    </source>
</evidence>
<feature type="compositionally biased region" description="Acidic residues" evidence="3">
    <location>
        <begin position="12"/>
        <end position="36"/>
    </location>
</feature>
<feature type="transmembrane region" description="Helical" evidence="4">
    <location>
        <begin position="75"/>
        <end position="96"/>
    </location>
</feature>
<evidence type="ECO:0000256" key="3">
    <source>
        <dbReference type="SAM" id="MobiDB-lite"/>
    </source>
</evidence>
<evidence type="ECO:0000256" key="1">
    <source>
        <dbReference type="ARBA" id="ARBA00004370"/>
    </source>
</evidence>
<evidence type="ECO:0000256" key="4">
    <source>
        <dbReference type="SAM" id="Phobius"/>
    </source>
</evidence>
<keyword evidence="4" id="KW-0812">Transmembrane</keyword>
<proteinExistence type="predicted"/>
<evidence type="ECO:0000256" key="2">
    <source>
        <dbReference type="ARBA" id="ARBA00023136"/>
    </source>
</evidence>
<comment type="caution">
    <text evidence="5">The sequence shown here is derived from an EMBL/GenBank/DDBJ whole genome shotgun (WGS) entry which is preliminary data.</text>
</comment>
<dbReference type="AlphaFoldDB" id="A0A850PDM7"/>
<gene>
    <name evidence="5" type="ORF">HLY00_4730</name>
</gene>
<keyword evidence="6" id="KW-1185">Reference proteome</keyword>
<reference evidence="5 6" key="1">
    <citation type="submission" date="2020-05" db="EMBL/GenBank/DDBJ databases">
        <title>Draft genome sequence of Mycobacterium hippocampi DL, isolated from European seabass, Dicentrarchus labrax, reared in fish farms.</title>
        <authorList>
            <person name="Stathopoulou P."/>
            <person name="Asimakis E."/>
            <person name="Tzokas K."/>
            <person name="Batargias C."/>
            <person name="Tsiamis G."/>
        </authorList>
    </citation>
    <scope>NUCLEOTIDE SEQUENCE [LARGE SCALE GENOMIC DNA]</scope>
    <source>
        <strain evidence="5 6">DL</strain>
    </source>
</reference>
<keyword evidence="2 4" id="KW-0472">Membrane</keyword>
<dbReference type="PANTHER" id="PTHR37042:SF4">
    <property type="entry name" value="OUTER MEMBRANE PROTEIN RV1973"/>
    <property type="match status" value="1"/>
</dbReference>
<protein>
    <submittedName>
        <fullName evidence="5">MCE associated membrane protein</fullName>
    </submittedName>
</protein>